<protein>
    <recommendedName>
        <fullName evidence="3">F-box domain-containing protein</fullName>
    </recommendedName>
</protein>
<gene>
    <name evidence="1" type="ORF">EVG20_g5776</name>
</gene>
<evidence type="ECO:0008006" key="3">
    <source>
        <dbReference type="Google" id="ProtNLM"/>
    </source>
</evidence>
<comment type="caution">
    <text evidence="1">The sequence shown here is derived from an EMBL/GenBank/DDBJ whole genome shotgun (WGS) entry which is preliminary data.</text>
</comment>
<dbReference type="Proteomes" id="UP000298327">
    <property type="component" value="Unassembled WGS sequence"/>
</dbReference>
<dbReference type="OrthoDB" id="3252356at2759"/>
<evidence type="ECO:0000313" key="1">
    <source>
        <dbReference type="EMBL" id="TFY64944.1"/>
    </source>
</evidence>
<dbReference type="EMBL" id="SEOQ01000355">
    <property type="protein sequence ID" value="TFY64944.1"/>
    <property type="molecule type" value="Genomic_DNA"/>
</dbReference>
<sequence>MLASPKSKAPITRLSHDVLQYIFEVGTWDTREMDDSRAFPWLISHVSRDWRRLALAMPTLWTLITMRDNLKSPNYFRDRHNLTRSQQCPLTVYIDLRIPGWEHIIDGSVHPFTESVVQRMFWVLSEHMQRPISMFQLQPSTRLEHFEVERDPHSSSLDLGDQPTDVEAPVALDTDSASALKSLSLTGTHIDWTQFSFANLSRLTIAYLPINMRPSVEILCSTIGKCANRLEYLKFYGAAPVAETAEGDVDPSHSITLPHVQEFVLGYVHPSEMVLLAKLFIFPAVKKLMICDIGRALMTADHRARFPLDGSIDLEALLLGTGIVSMSSVQELAIEGLQLPASPTLALKFLNSFPRLGSLVLHDASPTFVDALAVAPRSDSSTSDSESLPSLTCPLLRDLKLVDMNVAALDAILTTRRSLATLNAEVSARLASISVYGKAFRDEDMRQVAKDTFLSHADTVVLGEHYQPEPSLHEYAAWEIPRYSHATDDVAIEDGDLSIMGEQPLPVLTGALA</sequence>
<organism evidence="1 2">
    <name type="scientific">Dentipellis fragilis</name>
    <dbReference type="NCBI Taxonomy" id="205917"/>
    <lineage>
        <taxon>Eukaryota</taxon>
        <taxon>Fungi</taxon>
        <taxon>Dikarya</taxon>
        <taxon>Basidiomycota</taxon>
        <taxon>Agaricomycotina</taxon>
        <taxon>Agaricomycetes</taxon>
        <taxon>Russulales</taxon>
        <taxon>Hericiaceae</taxon>
        <taxon>Dentipellis</taxon>
    </lineage>
</organism>
<dbReference type="STRING" id="205917.A0A4Y9YR82"/>
<reference evidence="1 2" key="1">
    <citation type="submission" date="2019-02" db="EMBL/GenBank/DDBJ databases">
        <title>Genome sequencing of the rare red list fungi Dentipellis fragilis.</title>
        <authorList>
            <person name="Buettner E."/>
            <person name="Kellner H."/>
        </authorList>
    </citation>
    <scope>NUCLEOTIDE SEQUENCE [LARGE SCALE GENOMIC DNA]</scope>
    <source>
        <strain evidence="1 2">DSM 105465</strain>
    </source>
</reference>
<proteinExistence type="predicted"/>
<evidence type="ECO:0000313" key="2">
    <source>
        <dbReference type="Proteomes" id="UP000298327"/>
    </source>
</evidence>
<keyword evidence="2" id="KW-1185">Reference proteome</keyword>
<name>A0A4Y9YR82_9AGAM</name>
<dbReference type="AlphaFoldDB" id="A0A4Y9YR82"/>
<accession>A0A4Y9YR82</accession>